<feature type="region of interest" description="Disordered" evidence="1">
    <location>
        <begin position="31"/>
        <end position="74"/>
    </location>
</feature>
<dbReference type="EMBL" id="CP008726">
    <property type="protein sequence ID" value="AIO66186.1"/>
    <property type="molecule type" value="Genomic_DNA"/>
</dbReference>
<dbReference type="KEGG" id="bok:DM82_560"/>
<feature type="compositionally biased region" description="Polar residues" evidence="1">
    <location>
        <begin position="31"/>
        <end position="46"/>
    </location>
</feature>
<dbReference type="AlphaFoldDB" id="A0AAI8B5Y5"/>
<dbReference type="Proteomes" id="UP000029424">
    <property type="component" value="Chromosome 1"/>
</dbReference>
<dbReference type="PROSITE" id="PS51257">
    <property type="entry name" value="PROKAR_LIPOPROTEIN"/>
    <property type="match status" value="1"/>
</dbReference>
<gene>
    <name evidence="2" type="ORF">DM82_560</name>
</gene>
<proteinExistence type="predicted"/>
<evidence type="ECO:0000256" key="1">
    <source>
        <dbReference type="SAM" id="MobiDB-lite"/>
    </source>
</evidence>
<accession>A0AAI8B5Y5</accession>
<feature type="compositionally biased region" description="Gly residues" evidence="1">
    <location>
        <begin position="63"/>
        <end position="74"/>
    </location>
</feature>
<evidence type="ECO:0008006" key="4">
    <source>
        <dbReference type="Google" id="ProtNLM"/>
    </source>
</evidence>
<name>A0AAI8B5Y5_9BURK</name>
<sequence>MRPEFSRSFRSIWRAVAVGVTAVGLAMAMSSCSKQGGSNADSSSTGTTGGVQPAPMAPSGSSGAMGGSAASGGG</sequence>
<protein>
    <recommendedName>
        <fullName evidence="4">Lipoprotein</fullName>
    </recommendedName>
</protein>
<organism evidence="2 3">
    <name type="scientific">Burkholderia oklahomensis</name>
    <dbReference type="NCBI Taxonomy" id="342113"/>
    <lineage>
        <taxon>Bacteria</taxon>
        <taxon>Pseudomonadati</taxon>
        <taxon>Pseudomonadota</taxon>
        <taxon>Betaproteobacteria</taxon>
        <taxon>Burkholderiales</taxon>
        <taxon>Burkholderiaceae</taxon>
        <taxon>Burkholderia</taxon>
        <taxon>pseudomallei group</taxon>
    </lineage>
</organism>
<feature type="compositionally biased region" description="Low complexity" evidence="1">
    <location>
        <begin position="53"/>
        <end position="62"/>
    </location>
</feature>
<evidence type="ECO:0000313" key="2">
    <source>
        <dbReference type="EMBL" id="AIO66186.1"/>
    </source>
</evidence>
<evidence type="ECO:0000313" key="3">
    <source>
        <dbReference type="Proteomes" id="UP000029424"/>
    </source>
</evidence>
<keyword evidence="3" id="KW-1185">Reference proteome</keyword>
<reference evidence="2 3" key="1">
    <citation type="submission" date="2014-06" db="EMBL/GenBank/DDBJ databases">
        <authorList>
            <person name="Bishop-Lilly K.A."/>
            <person name="Broomall S.M."/>
            <person name="Chain P.S."/>
            <person name="Chertkov O."/>
            <person name="Coyne S.R."/>
            <person name="Daligault H.E."/>
            <person name="Davenport K.W."/>
            <person name="Erkkila T."/>
            <person name="Frey K.G."/>
            <person name="Gibbons H.S."/>
            <person name="Gu W."/>
            <person name="Jaissle J."/>
            <person name="Johnson S.L."/>
            <person name="Koroleva G.I."/>
            <person name="Ladner J.T."/>
            <person name="Lo C.-C."/>
            <person name="Minogue T.D."/>
            <person name="Munk C."/>
            <person name="Palacios G.F."/>
            <person name="Redden C.L."/>
            <person name="Rosenzweig C.N."/>
            <person name="Scholz M.B."/>
            <person name="Teshima H."/>
            <person name="Xu Y."/>
        </authorList>
    </citation>
    <scope>NUCLEOTIDE SEQUENCE [LARGE SCALE GENOMIC DNA]</scope>
    <source>
        <strain evidence="2 3">EO147</strain>
    </source>
</reference>